<sequence length="142" mass="15123">MSERREEFLAGERPDDVAMFLPDSSVSSDRLEQVGERIGDGILLVVDGEQGRSAFQSVTGVDAMAFAQSAMGLEGDIADDLASGDCPEASDGDDHAVEFVFAFAEEQNEDVGGIYAEGDVVHAYARCDCGTAYSDRWAVDTA</sequence>
<dbReference type="AlphaFoldDB" id="A0A4S3TQ24"/>
<keyword evidence="2" id="KW-1185">Reference proteome</keyword>
<evidence type="ECO:0000313" key="1">
    <source>
        <dbReference type="EMBL" id="THE65295.1"/>
    </source>
</evidence>
<name>A0A4S3TQ24_9EURY</name>
<protein>
    <submittedName>
        <fullName evidence="1">Uncharacterized protein</fullName>
    </submittedName>
</protein>
<dbReference type="OrthoDB" id="300179at2157"/>
<dbReference type="InterPro" id="IPR043830">
    <property type="entry name" value="DUF5807"/>
</dbReference>
<reference evidence="1 2" key="1">
    <citation type="submission" date="2018-10" db="EMBL/GenBank/DDBJ databases">
        <title>Natronolimnobius sp. XQ-INN 246 isolated from Inner Mongolia Autonomous Region of China.</title>
        <authorList>
            <person name="Xue Q."/>
        </authorList>
    </citation>
    <scope>NUCLEOTIDE SEQUENCE [LARGE SCALE GENOMIC DNA]</scope>
    <source>
        <strain evidence="1 2">XQ-INN 246</strain>
    </source>
</reference>
<dbReference type="RefSeq" id="WP_141464336.1">
    <property type="nucleotide sequence ID" value="NZ_RBZW01000021.1"/>
</dbReference>
<organism evidence="1 2">
    <name type="scientific">Salinadaptatus halalkaliphilus</name>
    <dbReference type="NCBI Taxonomy" id="2419781"/>
    <lineage>
        <taxon>Archaea</taxon>
        <taxon>Methanobacteriati</taxon>
        <taxon>Methanobacteriota</taxon>
        <taxon>Stenosarchaea group</taxon>
        <taxon>Halobacteria</taxon>
        <taxon>Halobacteriales</taxon>
        <taxon>Natrialbaceae</taxon>
        <taxon>Salinadaptatus</taxon>
    </lineage>
</organism>
<accession>A0A4S3TQ24</accession>
<gene>
    <name evidence="1" type="ORF">D8Y22_08870</name>
</gene>
<comment type="caution">
    <text evidence="1">The sequence shown here is derived from an EMBL/GenBank/DDBJ whole genome shotgun (WGS) entry which is preliminary data.</text>
</comment>
<evidence type="ECO:0000313" key="2">
    <source>
        <dbReference type="Proteomes" id="UP000318864"/>
    </source>
</evidence>
<proteinExistence type="predicted"/>
<dbReference type="Pfam" id="PF19123">
    <property type="entry name" value="DUF5807"/>
    <property type="match status" value="1"/>
</dbReference>
<dbReference type="EMBL" id="RBZW01000021">
    <property type="protein sequence ID" value="THE65295.1"/>
    <property type="molecule type" value="Genomic_DNA"/>
</dbReference>
<dbReference type="Proteomes" id="UP000318864">
    <property type="component" value="Unassembled WGS sequence"/>
</dbReference>